<dbReference type="KEGG" id="cthr:CTHT_0008240"/>
<dbReference type="Pfam" id="PF05730">
    <property type="entry name" value="CFEM"/>
    <property type="match status" value="1"/>
</dbReference>
<evidence type="ECO:0000313" key="14">
    <source>
        <dbReference type="Proteomes" id="UP000008066"/>
    </source>
</evidence>
<evidence type="ECO:0000256" key="2">
    <source>
        <dbReference type="ARBA" id="ARBA00004613"/>
    </source>
</evidence>
<feature type="signal peptide" evidence="11">
    <location>
        <begin position="1"/>
        <end position="16"/>
    </location>
</feature>
<evidence type="ECO:0000256" key="5">
    <source>
        <dbReference type="ARBA" id="ARBA00022622"/>
    </source>
</evidence>
<keyword evidence="6 11" id="KW-0732">Signal</keyword>
<dbReference type="GO" id="GO:0046872">
    <property type="term" value="F:metal ion binding"/>
    <property type="evidence" value="ECO:0007669"/>
    <property type="project" value="UniProtKB-UniRule"/>
</dbReference>
<feature type="chain" id="PRO_5003409167" description="CFEM domain-containing protein" evidence="11">
    <location>
        <begin position="17"/>
        <end position="601"/>
    </location>
</feature>
<dbReference type="EMBL" id="GL988037">
    <property type="protein sequence ID" value="EGS23163.1"/>
    <property type="molecule type" value="Genomic_DNA"/>
</dbReference>
<name>G0S002_CHATD</name>
<evidence type="ECO:0000256" key="8">
    <source>
        <dbReference type="ARBA" id="ARBA00023288"/>
    </source>
</evidence>
<dbReference type="Proteomes" id="UP000008066">
    <property type="component" value="Unassembled WGS sequence"/>
</dbReference>
<evidence type="ECO:0000256" key="6">
    <source>
        <dbReference type="ARBA" id="ARBA00022729"/>
    </source>
</evidence>
<evidence type="ECO:0000256" key="4">
    <source>
        <dbReference type="ARBA" id="ARBA00022525"/>
    </source>
</evidence>
<evidence type="ECO:0000256" key="7">
    <source>
        <dbReference type="ARBA" id="ARBA00023157"/>
    </source>
</evidence>
<evidence type="ECO:0000256" key="9">
    <source>
        <dbReference type="PROSITE-ProRule" id="PRU01356"/>
    </source>
</evidence>
<feature type="domain" description="CFEM" evidence="12">
    <location>
        <begin position="366"/>
        <end position="479"/>
    </location>
</feature>
<dbReference type="GeneID" id="18254862"/>
<dbReference type="InterPro" id="IPR008427">
    <property type="entry name" value="Extracellular_membr_CFEM_dom"/>
</dbReference>
<comment type="caution">
    <text evidence="9">Lacks conserved residue(s) required for the propagation of feature annotation.</text>
</comment>
<evidence type="ECO:0000256" key="3">
    <source>
        <dbReference type="ARBA" id="ARBA00010031"/>
    </source>
</evidence>
<keyword evidence="5" id="KW-0472">Membrane</keyword>
<comment type="subcellular location">
    <subcellularLocation>
        <location evidence="1">Membrane</location>
        <topology evidence="1">Lipid-anchor</topology>
        <topology evidence="1">GPI-anchor</topology>
    </subcellularLocation>
    <subcellularLocation>
        <location evidence="2">Secreted</location>
    </subcellularLocation>
</comment>
<feature type="compositionally biased region" description="Low complexity" evidence="10">
    <location>
        <begin position="187"/>
        <end position="232"/>
    </location>
</feature>
<dbReference type="GO" id="GO:0005576">
    <property type="term" value="C:extracellular region"/>
    <property type="evidence" value="ECO:0007669"/>
    <property type="project" value="UniProtKB-SubCell"/>
</dbReference>
<dbReference type="STRING" id="759272.G0S002"/>
<feature type="compositionally biased region" description="Low complexity" evidence="10">
    <location>
        <begin position="242"/>
        <end position="297"/>
    </location>
</feature>
<keyword evidence="14" id="KW-1185">Reference proteome</keyword>
<keyword evidence="9" id="KW-0349">Heme</keyword>
<proteinExistence type="inferred from homology"/>
<feature type="binding site" description="axial binding residue" evidence="9">
    <location>
        <position position="413"/>
    </location>
    <ligand>
        <name>heme</name>
        <dbReference type="ChEBI" id="CHEBI:30413"/>
    </ligand>
    <ligandPart>
        <name>Fe</name>
        <dbReference type="ChEBI" id="CHEBI:18248"/>
    </ligandPart>
</feature>
<feature type="region of interest" description="Disordered" evidence="10">
    <location>
        <begin position="185"/>
        <end position="297"/>
    </location>
</feature>
<sequence>MKNVVPLLALAAGAQATFPIFAPPFSCPANTDNKCLPNQFKGFDFADLNIGEFFNYNDFNFRGWKCEDEIEQRGRFAVRTGRKVIGGVCSSDKKNSPSFGCGPNIDKFSLGHIVVKPEFDIDLEFHYDMPDGSVCKQRAPCKKSGTKVVNKQCGGAKNVTIIVPPQKDKPKPTCSIKVPTISFDCNTPTSTLPPKTRTTATPPPVTTTTTQSSVIVPPAETTATPEESSTSTGDVPAITPPAEETTSASPADETSSTTSADETSSSSSDVPATTSAEETTTSTESPETPATSAVVTTETITTSYQTTSTIFTTETKTITQCEPTVTSCPAGTPSVTTTVVTIAISTTVCPVTETLTTVVSSNIPVATSEASSSVSPTFTTSSVKPVETVPVPELVPSCLNTFLYLVSCADNTDAECYCPNAEFVKNVYECFYAHGKTDEIISEAVTFFQGICGKWAPENPAIATDATVTSYITVTATPTVVPVYTTIVVDITTVVPCTDEAGSTIPSSSTTVTVSTSLTVPQVDFTTAPAGNVDLVPITSDAPVVPEPTTTTTFGIPTSSATGTGALFPTTTAPVFVGAGERVGASFGMAAAVAAMAVFAL</sequence>
<keyword evidence="9" id="KW-0479">Metal-binding</keyword>
<evidence type="ECO:0000259" key="12">
    <source>
        <dbReference type="PROSITE" id="PS52012"/>
    </source>
</evidence>
<dbReference type="RefSeq" id="XP_006691354.1">
    <property type="nucleotide sequence ID" value="XM_006691291.1"/>
</dbReference>
<comment type="similarity">
    <text evidence="3">Belongs to the RBT5 family.</text>
</comment>
<evidence type="ECO:0000256" key="10">
    <source>
        <dbReference type="SAM" id="MobiDB-lite"/>
    </source>
</evidence>
<organism evidence="14">
    <name type="scientific">Chaetomium thermophilum (strain DSM 1495 / CBS 144.50 / IMI 039719)</name>
    <name type="common">Thermochaetoides thermophila</name>
    <dbReference type="NCBI Taxonomy" id="759272"/>
    <lineage>
        <taxon>Eukaryota</taxon>
        <taxon>Fungi</taxon>
        <taxon>Dikarya</taxon>
        <taxon>Ascomycota</taxon>
        <taxon>Pezizomycotina</taxon>
        <taxon>Sordariomycetes</taxon>
        <taxon>Sordariomycetidae</taxon>
        <taxon>Sordariales</taxon>
        <taxon>Chaetomiaceae</taxon>
        <taxon>Thermochaetoides</taxon>
    </lineage>
</organism>
<evidence type="ECO:0000256" key="1">
    <source>
        <dbReference type="ARBA" id="ARBA00004589"/>
    </source>
</evidence>
<keyword evidence="5" id="KW-0325">Glycoprotein</keyword>
<accession>G0S002</accession>
<dbReference type="HOGENOM" id="CLU_013457_0_0_1"/>
<dbReference type="OrthoDB" id="5431405at2759"/>
<keyword evidence="7" id="KW-1015">Disulfide bond</keyword>
<dbReference type="GO" id="GO:0098552">
    <property type="term" value="C:side of membrane"/>
    <property type="evidence" value="ECO:0007669"/>
    <property type="project" value="UniProtKB-KW"/>
</dbReference>
<dbReference type="OMA" id="TEYSCTA"/>
<evidence type="ECO:0000256" key="11">
    <source>
        <dbReference type="SAM" id="SignalP"/>
    </source>
</evidence>
<dbReference type="AlphaFoldDB" id="G0S002"/>
<dbReference type="PROSITE" id="PS52012">
    <property type="entry name" value="CFEM"/>
    <property type="match status" value="1"/>
</dbReference>
<gene>
    <name evidence="13" type="ORF">CTHT_0008240</name>
</gene>
<keyword evidence="5" id="KW-0336">GPI-anchor</keyword>
<evidence type="ECO:0000313" key="13">
    <source>
        <dbReference type="EMBL" id="EGS23163.1"/>
    </source>
</evidence>
<dbReference type="eggNOG" id="ENOG502RZBR">
    <property type="taxonomic scope" value="Eukaryota"/>
</dbReference>
<keyword evidence="9" id="KW-0408">Iron</keyword>
<keyword evidence="4" id="KW-0964">Secreted</keyword>
<reference evidence="13 14" key="1">
    <citation type="journal article" date="2011" name="Cell">
        <title>Insight into structure and assembly of the nuclear pore complex by utilizing the genome of a eukaryotic thermophile.</title>
        <authorList>
            <person name="Amlacher S."/>
            <person name="Sarges P."/>
            <person name="Flemming D."/>
            <person name="van Noort V."/>
            <person name="Kunze R."/>
            <person name="Devos D.P."/>
            <person name="Arumugam M."/>
            <person name="Bork P."/>
            <person name="Hurt E."/>
        </authorList>
    </citation>
    <scope>NUCLEOTIDE SEQUENCE [LARGE SCALE GENOMIC DNA]</scope>
    <source>
        <strain evidence="14">DSM 1495 / CBS 144.50 / IMI 039719</strain>
    </source>
</reference>
<keyword evidence="8" id="KW-0449">Lipoprotein</keyword>
<protein>
    <recommendedName>
        <fullName evidence="12">CFEM domain-containing protein</fullName>
    </recommendedName>
</protein>